<keyword evidence="1" id="KW-1133">Transmembrane helix</keyword>
<protein>
    <submittedName>
        <fullName evidence="2">Uncharacterized protein</fullName>
    </submittedName>
</protein>
<dbReference type="OrthoDB" id="655540at2759"/>
<organism evidence="2 3">
    <name type="scientific">Cylicostephanus goldi</name>
    <name type="common">Nematode worm</name>
    <dbReference type="NCBI Taxonomy" id="71465"/>
    <lineage>
        <taxon>Eukaryota</taxon>
        <taxon>Metazoa</taxon>
        <taxon>Ecdysozoa</taxon>
        <taxon>Nematoda</taxon>
        <taxon>Chromadorea</taxon>
        <taxon>Rhabditida</taxon>
        <taxon>Rhabditina</taxon>
        <taxon>Rhabditomorpha</taxon>
        <taxon>Strongyloidea</taxon>
        <taxon>Strongylidae</taxon>
        <taxon>Cylicostephanus</taxon>
    </lineage>
</organism>
<sequence length="78" mass="8538">MQEEKNPGHHGGFSWWVAAIFIVGETAGSGLVAMPNAIKHTGSFFIPFRQQFVGTSFQADESMEYKTLPSTPFNKAAC</sequence>
<keyword evidence="3" id="KW-1185">Reference proteome</keyword>
<dbReference type="AlphaFoldDB" id="A0A3P7R7T8"/>
<evidence type="ECO:0000313" key="2">
    <source>
        <dbReference type="EMBL" id="VDN39156.1"/>
    </source>
</evidence>
<accession>A0A3P7R7T8</accession>
<evidence type="ECO:0000313" key="3">
    <source>
        <dbReference type="Proteomes" id="UP000271889"/>
    </source>
</evidence>
<feature type="transmembrane region" description="Helical" evidence="1">
    <location>
        <begin position="13"/>
        <end position="34"/>
    </location>
</feature>
<evidence type="ECO:0000256" key="1">
    <source>
        <dbReference type="SAM" id="Phobius"/>
    </source>
</evidence>
<keyword evidence="1" id="KW-0812">Transmembrane</keyword>
<gene>
    <name evidence="2" type="ORF">CGOC_LOCUS13904</name>
</gene>
<dbReference type="Proteomes" id="UP000271889">
    <property type="component" value="Unassembled WGS sequence"/>
</dbReference>
<proteinExistence type="predicted"/>
<reference evidence="2 3" key="1">
    <citation type="submission" date="2018-11" db="EMBL/GenBank/DDBJ databases">
        <authorList>
            <consortium name="Pathogen Informatics"/>
        </authorList>
    </citation>
    <scope>NUCLEOTIDE SEQUENCE [LARGE SCALE GENOMIC DNA]</scope>
</reference>
<keyword evidence="1" id="KW-0472">Membrane</keyword>
<dbReference type="EMBL" id="UYRV01136460">
    <property type="protein sequence ID" value="VDN39156.1"/>
    <property type="molecule type" value="Genomic_DNA"/>
</dbReference>
<name>A0A3P7R7T8_CYLGO</name>